<name>A0A6A6PVY8_9PEZI</name>
<dbReference type="GeneID" id="54470320"/>
<evidence type="ECO:0000256" key="1">
    <source>
        <dbReference type="SAM" id="SignalP"/>
    </source>
</evidence>
<protein>
    <recommendedName>
        <fullName evidence="4">Secreted protein</fullName>
    </recommendedName>
</protein>
<sequence>MRIPVALALLGLYCTGRLPMTQESPWPWRSVVWRARELCGQVARCAREFCDDLRKGTHSILLAGSNSMAWWVGGRSPRGAFRERGSICGIIVEAINLLPFFLPFLGVVEMQVGNDVSDGQPYEVLPWQSCRRRHAASWARAVGVQTAAKASRMKFFLVSSAVPQEECAKMSRLLTRGSAWSAPLPDAHLLGHVSPEMQMFLTVLISTLIRGRSAGCRVHGWMAQYCDFLLRARAIITGRLTSANQASARRPRAADRPKCFAPAAFGASA</sequence>
<evidence type="ECO:0000313" key="3">
    <source>
        <dbReference type="Proteomes" id="UP000799767"/>
    </source>
</evidence>
<evidence type="ECO:0000313" key="2">
    <source>
        <dbReference type="EMBL" id="KAF2484145.1"/>
    </source>
</evidence>
<organism evidence="2 3">
    <name type="scientific">Neohortaea acidophila</name>
    <dbReference type="NCBI Taxonomy" id="245834"/>
    <lineage>
        <taxon>Eukaryota</taxon>
        <taxon>Fungi</taxon>
        <taxon>Dikarya</taxon>
        <taxon>Ascomycota</taxon>
        <taxon>Pezizomycotina</taxon>
        <taxon>Dothideomycetes</taxon>
        <taxon>Dothideomycetidae</taxon>
        <taxon>Mycosphaerellales</taxon>
        <taxon>Teratosphaeriaceae</taxon>
        <taxon>Neohortaea</taxon>
    </lineage>
</organism>
<accession>A0A6A6PVY8</accession>
<evidence type="ECO:0008006" key="4">
    <source>
        <dbReference type="Google" id="ProtNLM"/>
    </source>
</evidence>
<proteinExistence type="predicted"/>
<keyword evidence="1" id="KW-0732">Signal</keyword>
<dbReference type="Proteomes" id="UP000799767">
    <property type="component" value="Unassembled WGS sequence"/>
</dbReference>
<feature type="signal peptide" evidence="1">
    <location>
        <begin position="1"/>
        <end position="16"/>
    </location>
</feature>
<dbReference type="EMBL" id="MU001634">
    <property type="protein sequence ID" value="KAF2484145.1"/>
    <property type="molecule type" value="Genomic_DNA"/>
</dbReference>
<feature type="chain" id="PRO_5025361549" description="Secreted protein" evidence="1">
    <location>
        <begin position="17"/>
        <end position="269"/>
    </location>
</feature>
<dbReference type="AlphaFoldDB" id="A0A6A6PVY8"/>
<reference evidence="2" key="1">
    <citation type="journal article" date="2020" name="Stud. Mycol.">
        <title>101 Dothideomycetes genomes: a test case for predicting lifestyles and emergence of pathogens.</title>
        <authorList>
            <person name="Haridas S."/>
            <person name="Albert R."/>
            <person name="Binder M."/>
            <person name="Bloem J."/>
            <person name="Labutti K."/>
            <person name="Salamov A."/>
            <person name="Andreopoulos B."/>
            <person name="Baker S."/>
            <person name="Barry K."/>
            <person name="Bills G."/>
            <person name="Bluhm B."/>
            <person name="Cannon C."/>
            <person name="Castanera R."/>
            <person name="Culley D."/>
            <person name="Daum C."/>
            <person name="Ezra D."/>
            <person name="Gonzalez J."/>
            <person name="Henrissat B."/>
            <person name="Kuo A."/>
            <person name="Liang C."/>
            <person name="Lipzen A."/>
            <person name="Lutzoni F."/>
            <person name="Magnuson J."/>
            <person name="Mondo S."/>
            <person name="Nolan M."/>
            <person name="Ohm R."/>
            <person name="Pangilinan J."/>
            <person name="Park H.-J."/>
            <person name="Ramirez L."/>
            <person name="Alfaro M."/>
            <person name="Sun H."/>
            <person name="Tritt A."/>
            <person name="Yoshinaga Y."/>
            <person name="Zwiers L.-H."/>
            <person name="Turgeon B."/>
            <person name="Goodwin S."/>
            <person name="Spatafora J."/>
            <person name="Crous P."/>
            <person name="Grigoriev I."/>
        </authorList>
    </citation>
    <scope>NUCLEOTIDE SEQUENCE</scope>
    <source>
        <strain evidence="2">CBS 113389</strain>
    </source>
</reference>
<keyword evidence="3" id="KW-1185">Reference proteome</keyword>
<gene>
    <name evidence="2" type="ORF">BDY17DRAFT_122140</name>
</gene>
<dbReference type="RefSeq" id="XP_033590715.1">
    <property type="nucleotide sequence ID" value="XM_033729318.1"/>
</dbReference>